<keyword evidence="5 7" id="KW-0067">ATP-binding</keyword>
<feature type="binding site" evidence="5">
    <location>
        <position position="135"/>
    </location>
    <ligand>
        <name>ATP</name>
        <dbReference type="ChEBI" id="CHEBI:30616"/>
    </ligand>
</feature>
<dbReference type="SUPFAM" id="SSF52540">
    <property type="entry name" value="P-loop containing nucleoside triphosphate hydrolases"/>
    <property type="match status" value="1"/>
</dbReference>
<keyword evidence="5" id="KW-0963">Cytoplasm</keyword>
<sequence length="207" mass="23395">MATDRRKAVLLFGAPGVGKGTQGRILGQIPGFFHLSSGDVFRSIDIESPEGQEIYKYSSRGELVPDELSIRIWKQGLDARATLSMYKPRKDILILDGIPRNVEQAKILEQYIDVLKVLHLTCSDEEEMIHRIRHRAIRENRADDANESVIRRRFEVYREESAQVLSCYPQDIVAHIDAIGSPAGVLFACLEQLVPVQDAHFRGEHTS</sequence>
<organism evidence="8 9">
    <name type="scientific">Gimesia chilikensis</name>
    <dbReference type="NCBI Taxonomy" id="2605989"/>
    <lineage>
        <taxon>Bacteria</taxon>
        <taxon>Pseudomonadati</taxon>
        <taxon>Planctomycetota</taxon>
        <taxon>Planctomycetia</taxon>
        <taxon>Planctomycetales</taxon>
        <taxon>Planctomycetaceae</taxon>
        <taxon>Gimesia</taxon>
    </lineage>
</organism>
<dbReference type="EMBL" id="CP036266">
    <property type="protein sequence ID" value="QDT23107.1"/>
    <property type="molecule type" value="Genomic_DNA"/>
</dbReference>
<keyword evidence="3 5" id="KW-0547">Nucleotide-binding</keyword>
<keyword evidence="4 5" id="KW-0418">Kinase</keyword>
<keyword evidence="2 5" id="KW-0545">Nucleotide biosynthesis</keyword>
<feature type="binding site" evidence="5">
    <location>
        <position position="104"/>
    </location>
    <ligand>
        <name>AMP</name>
        <dbReference type="ChEBI" id="CHEBI:456215"/>
    </ligand>
</feature>
<evidence type="ECO:0000256" key="7">
    <source>
        <dbReference type="RuleBase" id="RU003331"/>
    </source>
</evidence>
<keyword evidence="9" id="KW-1185">Reference proteome</keyword>
<dbReference type="CDD" id="cd01428">
    <property type="entry name" value="ADK"/>
    <property type="match status" value="1"/>
</dbReference>
<comment type="subcellular location">
    <subcellularLocation>
        <location evidence="5 7">Cytoplasm</location>
    </subcellularLocation>
</comment>
<dbReference type="GO" id="GO:0004017">
    <property type="term" value="F:AMP kinase activity"/>
    <property type="evidence" value="ECO:0007669"/>
    <property type="project" value="UniProtKB-UniRule"/>
</dbReference>
<dbReference type="InterPro" id="IPR027417">
    <property type="entry name" value="P-loop_NTPase"/>
</dbReference>
<protein>
    <recommendedName>
        <fullName evidence="5 7">Adenylate kinase</fullName>
        <shortName evidence="5">AK</shortName>
        <ecNumber evidence="5 7">2.7.4.3</ecNumber>
    </recommendedName>
    <alternativeName>
        <fullName evidence="5">ATP-AMP transphosphorylase</fullName>
    </alternativeName>
    <alternativeName>
        <fullName evidence="5">ATP:AMP phosphotransferase</fullName>
    </alternativeName>
    <alternativeName>
        <fullName evidence="5">Adenylate monophosphate kinase</fullName>
    </alternativeName>
</protein>
<dbReference type="UniPathway" id="UPA00588">
    <property type="reaction ID" value="UER00649"/>
</dbReference>
<dbReference type="HAMAP" id="MF_00235">
    <property type="entry name" value="Adenylate_kinase_Adk"/>
    <property type="match status" value="1"/>
</dbReference>
<feature type="binding site" evidence="5">
    <location>
        <position position="153"/>
    </location>
    <ligand>
        <name>AMP</name>
        <dbReference type="ChEBI" id="CHEBI:456215"/>
    </ligand>
</feature>
<evidence type="ECO:0000256" key="5">
    <source>
        <dbReference type="HAMAP-Rule" id="MF_00235"/>
    </source>
</evidence>
<evidence type="ECO:0000256" key="2">
    <source>
        <dbReference type="ARBA" id="ARBA00022727"/>
    </source>
</evidence>
<dbReference type="InterPro" id="IPR033690">
    <property type="entry name" value="Adenylat_kinase_CS"/>
</dbReference>
<evidence type="ECO:0000256" key="1">
    <source>
        <dbReference type="ARBA" id="ARBA00022679"/>
    </source>
</evidence>
<evidence type="ECO:0000256" key="6">
    <source>
        <dbReference type="RuleBase" id="RU003330"/>
    </source>
</evidence>
<dbReference type="EC" id="2.7.4.3" evidence="5 7"/>
<comment type="pathway">
    <text evidence="5">Purine metabolism; AMP biosynthesis via salvage pathway; AMP from ADP: step 1/1.</text>
</comment>
<dbReference type="PROSITE" id="PS00113">
    <property type="entry name" value="ADENYLATE_KINASE"/>
    <property type="match status" value="1"/>
</dbReference>
<dbReference type="GO" id="GO:0005737">
    <property type="term" value="C:cytoplasm"/>
    <property type="evidence" value="ECO:0007669"/>
    <property type="project" value="UniProtKB-SubCell"/>
</dbReference>
<evidence type="ECO:0000313" key="8">
    <source>
        <dbReference type="EMBL" id="QDT23107.1"/>
    </source>
</evidence>
<name>A0A517PUQ5_9PLAN</name>
<keyword evidence="1 5" id="KW-0808">Transferase</keyword>
<dbReference type="PRINTS" id="PR00094">
    <property type="entry name" value="ADENYLTKNASE"/>
</dbReference>
<comment type="subunit">
    <text evidence="5 7">Monomer.</text>
</comment>
<dbReference type="Pfam" id="PF00406">
    <property type="entry name" value="ADK"/>
    <property type="match status" value="1"/>
</dbReference>
<dbReference type="PANTHER" id="PTHR23359">
    <property type="entry name" value="NUCLEOTIDE KINASE"/>
    <property type="match status" value="1"/>
</dbReference>
<feature type="binding site" evidence="5">
    <location>
        <position position="37"/>
    </location>
    <ligand>
        <name>AMP</name>
        <dbReference type="ChEBI" id="CHEBI:456215"/>
    </ligand>
</feature>
<comment type="domain">
    <text evidence="5">Consists of three domains, a large central CORE domain and two small peripheral domains, NMPbind and LID, which undergo movements during catalysis. The LID domain closes over the site of phosphoryl transfer upon ATP binding. Assembling and dissambling the active center during each catalytic cycle provides an effective means to prevent ATP hydrolysis.</text>
</comment>
<feature type="binding site" evidence="5">
    <location>
        <begin position="16"/>
        <end position="21"/>
    </location>
    <ligand>
        <name>ATP</name>
        <dbReference type="ChEBI" id="CHEBI:30616"/>
    </ligand>
</feature>
<dbReference type="AlphaFoldDB" id="A0A517PUQ5"/>
<evidence type="ECO:0000256" key="3">
    <source>
        <dbReference type="ARBA" id="ARBA00022741"/>
    </source>
</evidence>
<evidence type="ECO:0000313" key="9">
    <source>
        <dbReference type="Proteomes" id="UP000320421"/>
    </source>
</evidence>
<proteinExistence type="inferred from homology"/>
<dbReference type="OrthoDB" id="9805030at2"/>
<feature type="binding site" evidence="5">
    <location>
        <position position="42"/>
    </location>
    <ligand>
        <name>AMP</name>
        <dbReference type="ChEBI" id="CHEBI:456215"/>
    </ligand>
</feature>
<feature type="binding site" evidence="5">
    <location>
        <position position="180"/>
    </location>
    <ligand>
        <name>ATP</name>
        <dbReference type="ChEBI" id="CHEBI:30616"/>
    </ligand>
</feature>
<dbReference type="Proteomes" id="UP000320421">
    <property type="component" value="Chromosome"/>
</dbReference>
<feature type="binding site" evidence="5">
    <location>
        <begin position="62"/>
        <end position="64"/>
    </location>
    <ligand>
        <name>AMP</name>
        <dbReference type="ChEBI" id="CHEBI:456215"/>
    </ligand>
</feature>
<comment type="catalytic activity">
    <reaction evidence="5 7">
        <text>AMP + ATP = 2 ADP</text>
        <dbReference type="Rhea" id="RHEA:12973"/>
        <dbReference type="ChEBI" id="CHEBI:30616"/>
        <dbReference type="ChEBI" id="CHEBI:456215"/>
        <dbReference type="ChEBI" id="CHEBI:456216"/>
        <dbReference type="EC" id="2.7.4.3"/>
    </reaction>
</comment>
<dbReference type="InterPro" id="IPR000850">
    <property type="entry name" value="Adenylat/UMP-CMP_kin"/>
</dbReference>
<comment type="caution">
    <text evidence="5">Lacks conserved residue(s) required for the propagation of feature annotation.</text>
</comment>
<gene>
    <name evidence="5 8" type="primary">adk</name>
    <name evidence="8" type="ORF">HG66A1_49210</name>
</gene>
<comment type="function">
    <text evidence="5">Catalyzes the reversible transfer of the terminal phosphate group between ATP and AMP. Plays an important role in cellular energy homeostasis and in adenine nucleotide metabolism.</text>
</comment>
<dbReference type="GO" id="GO:0044209">
    <property type="term" value="P:AMP salvage"/>
    <property type="evidence" value="ECO:0007669"/>
    <property type="project" value="UniProtKB-UniRule"/>
</dbReference>
<dbReference type="Gene3D" id="3.40.50.300">
    <property type="entry name" value="P-loop containing nucleotide triphosphate hydrolases"/>
    <property type="match status" value="1"/>
</dbReference>
<evidence type="ECO:0000256" key="4">
    <source>
        <dbReference type="ARBA" id="ARBA00022777"/>
    </source>
</evidence>
<accession>A0A517PUQ5</accession>
<feature type="binding site" evidence="5">
    <location>
        <position position="141"/>
    </location>
    <ligand>
        <name>AMP</name>
        <dbReference type="ChEBI" id="CHEBI:456215"/>
    </ligand>
</feature>
<dbReference type="GO" id="GO:0005524">
    <property type="term" value="F:ATP binding"/>
    <property type="evidence" value="ECO:0007669"/>
    <property type="project" value="UniProtKB-UniRule"/>
</dbReference>
<comment type="similarity">
    <text evidence="5 6">Belongs to the adenylate kinase family.</text>
</comment>
<dbReference type="RefSeq" id="WP_145190020.1">
    <property type="nucleotide sequence ID" value="NZ_CP036266.1"/>
</dbReference>
<reference evidence="8 9" key="1">
    <citation type="submission" date="2019-02" db="EMBL/GenBank/DDBJ databases">
        <title>Deep-cultivation of Planctomycetes and their phenomic and genomic characterization uncovers novel biology.</title>
        <authorList>
            <person name="Wiegand S."/>
            <person name="Jogler M."/>
            <person name="Boedeker C."/>
            <person name="Pinto D."/>
            <person name="Vollmers J."/>
            <person name="Rivas-Marin E."/>
            <person name="Kohn T."/>
            <person name="Peeters S.H."/>
            <person name="Heuer A."/>
            <person name="Rast P."/>
            <person name="Oberbeckmann S."/>
            <person name="Bunk B."/>
            <person name="Jeske O."/>
            <person name="Meyerdierks A."/>
            <person name="Storesund J.E."/>
            <person name="Kallscheuer N."/>
            <person name="Luecker S."/>
            <person name="Lage O.M."/>
            <person name="Pohl T."/>
            <person name="Merkel B.J."/>
            <person name="Hornburger P."/>
            <person name="Mueller R.-W."/>
            <person name="Bruemmer F."/>
            <person name="Labrenz M."/>
            <person name="Spormann A.M."/>
            <person name="Op den Camp H."/>
            <person name="Overmann J."/>
            <person name="Amann R."/>
            <person name="Jetten M.S.M."/>
            <person name="Mascher T."/>
            <person name="Medema M.H."/>
            <person name="Devos D.P."/>
            <person name="Kaster A.-K."/>
            <person name="Ovreas L."/>
            <person name="Rohde M."/>
            <person name="Galperin M.Y."/>
            <person name="Jogler C."/>
        </authorList>
    </citation>
    <scope>NUCLEOTIDE SEQUENCE [LARGE SCALE GENOMIC DNA]</scope>
    <source>
        <strain evidence="8 9">HG66A1</strain>
    </source>
</reference>